<dbReference type="SMART" id="SM00642">
    <property type="entry name" value="Aamy"/>
    <property type="match status" value="1"/>
</dbReference>
<keyword evidence="4" id="KW-1185">Reference proteome</keyword>
<sequence length="627" mass="72333">MKSFKGYNTYDQFSYGIKVGLNGTDIKLWIKDADEVIVNLSYNDNDQVFAQLELEEKEKNIWYKSIPESLHGVYYWLEIERDGERVETVDPWVKAVGVNSERGIIVDLEKTNPPDWNKDKRISINSPVDAVIYELHVKDFSIHPESGIKNKGKYLGFTETGTVNSEGLKTGLDHLKELGITHVQLMPVFDFATVDDQDIEDYNWGYDPLYYNVPEGSYATNPSNFSRIKELKKLIQALHRNNIGVIMDVVYNHTYYTEKSAFNKIAPEYFYRWYNEDELANGSGVGNEIATEKDKVQEFIVESVLYWAREYHIDGFRFDLMALIDEETMLKIRKGLYEIDPDILVYGEPWYALPPQLSEKEIILKGDQKGKGIGVFNDSFRNAIKGENDLRTQGFIGGHNNLERAIERGIVGEINYNKEIKGFALVPEETINYVSCHDNHTLWDKIQGVFPAVDEKERIVLDRFAQAIIMTSQGVPFLLGGEEFLRTKYGNSNSYNAGNKINALKWGRKSKYNDTFKYYQGLITLRREHPAFRLKSEEEIRKYLKFLETPPGIIAFKLGPYAGGDSWKEIIVIYNSWWDWANVNLVNKKNWNIIVDDRHSGTETFNTFKADEVDVPPHSVMVLYSND</sequence>
<evidence type="ECO:0000256" key="1">
    <source>
        <dbReference type="ARBA" id="ARBA00008061"/>
    </source>
</evidence>
<dbReference type="InterPro" id="IPR049117">
    <property type="entry name" value="pulA_all-beta"/>
</dbReference>
<feature type="domain" description="Glycosyl hydrolase family 13 catalytic" evidence="2">
    <location>
        <begin position="134"/>
        <end position="526"/>
    </location>
</feature>
<dbReference type="InterPro" id="IPR004193">
    <property type="entry name" value="Glyco_hydro_13_N"/>
</dbReference>
<dbReference type="EC" id="3.2.1.41" evidence="3"/>
<dbReference type="InterPro" id="IPR013783">
    <property type="entry name" value="Ig-like_fold"/>
</dbReference>
<dbReference type="CDD" id="cd02860">
    <property type="entry name" value="E_set_Pullulanase"/>
    <property type="match status" value="1"/>
</dbReference>
<dbReference type="InterPro" id="IPR011840">
    <property type="entry name" value="PulA_typeI"/>
</dbReference>
<comment type="caution">
    <text evidence="3">The sequence shown here is derived from an EMBL/GenBank/DDBJ whole genome shotgun (WGS) entry which is preliminary data.</text>
</comment>
<dbReference type="GO" id="GO:0051060">
    <property type="term" value="F:pullulanase activity"/>
    <property type="evidence" value="ECO:0007669"/>
    <property type="project" value="UniProtKB-EC"/>
</dbReference>
<keyword evidence="3" id="KW-0378">Hydrolase</keyword>
<dbReference type="RefSeq" id="WP_270454108.1">
    <property type="nucleotide sequence ID" value="NZ_JADPIE010000004.1"/>
</dbReference>
<dbReference type="Pfam" id="PF21653">
    <property type="entry name" value="pulA_all-beta"/>
    <property type="match status" value="1"/>
</dbReference>
<protein>
    <submittedName>
        <fullName evidence="3">Type I pullulanase</fullName>
        <ecNumber evidence="3">3.2.1.41</ecNumber>
    </submittedName>
</protein>
<dbReference type="AlphaFoldDB" id="A0A931ASM5"/>
<evidence type="ECO:0000313" key="3">
    <source>
        <dbReference type="EMBL" id="MBF8437151.1"/>
    </source>
</evidence>
<dbReference type="InterPro" id="IPR013780">
    <property type="entry name" value="Glyco_hydro_b"/>
</dbReference>
<evidence type="ECO:0000313" key="4">
    <source>
        <dbReference type="Proteomes" id="UP000621436"/>
    </source>
</evidence>
<accession>A0A931ASM5</accession>
<dbReference type="InterPro" id="IPR017853">
    <property type="entry name" value="GH"/>
</dbReference>
<gene>
    <name evidence="3" type="primary">pulA</name>
    <name evidence="3" type="ORF">I0Q91_08685</name>
</gene>
<dbReference type="SUPFAM" id="SSF81296">
    <property type="entry name" value="E set domains"/>
    <property type="match status" value="1"/>
</dbReference>
<dbReference type="SUPFAM" id="SSF51445">
    <property type="entry name" value="(Trans)glycosidases"/>
    <property type="match status" value="1"/>
</dbReference>
<dbReference type="Gene3D" id="2.60.40.10">
    <property type="entry name" value="Immunoglobulins"/>
    <property type="match status" value="1"/>
</dbReference>
<dbReference type="InterPro" id="IPR006047">
    <property type="entry name" value="GH13_cat_dom"/>
</dbReference>
<reference evidence="3" key="1">
    <citation type="submission" date="2020-11" db="EMBL/GenBank/DDBJ databases">
        <title>Halonatronomonas betainensis gen. nov., sp. nov. a novel haloalkaliphilic representative of the family Halanaerobiacae capable of betaine degradation.</title>
        <authorList>
            <person name="Boltyanskaya Y."/>
            <person name="Kevbrin V."/>
            <person name="Detkova E."/>
            <person name="Grouzdev D.S."/>
            <person name="Koziaeva V."/>
            <person name="Zhilina T."/>
        </authorList>
    </citation>
    <scope>NUCLEOTIDE SEQUENCE</scope>
    <source>
        <strain evidence="3">Z-7014</strain>
    </source>
</reference>
<dbReference type="Gene3D" id="2.60.40.1180">
    <property type="entry name" value="Golgi alpha-mannosidase II"/>
    <property type="match status" value="1"/>
</dbReference>
<dbReference type="PANTHER" id="PTHR43002">
    <property type="entry name" value="GLYCOGEN DEBRANCHING ENZYME"/>
    <property type="match status" value="1"/>
</dbReference>
<dbReference type="GO" id="GO:0005975">
    <property type="term" value="P:carbohydrate metabolic process"/>
    <property type="evidence" value="ECO:0007669"/>
    <property type="project" value="InterPro"/>
</dbReference>
<name>A0A931ASM5_9FIRM</name>
<evidence type="ECO:0000259" key="2">
    <source>
        <dbReference type="SMART" id="SM00642"/>
    </source>
</evidence>
<dbReference type="InterPro" id="IPR014756">
    <property type="entry name" value="Ig_E-set"/>
</dbReference>
<organism evidence="3 4">
    <name type="scientific">Halonatronomonas betaini</name>
    <dbReference type="NCBI Taxonomy" id="2778430"/>
    <lineage>
        <taxon>Bacteria</taxon>
        <taxon>Bacillati</taxon>
        <taxon>Bacillota</taxon>
        <taxon>Clostridia</taxon>
        <taxon>Halanaerobiales</taxon>
        <taxon>Halarsenatibacteraceae</taxon>
        <taxon>Halonatronomonas</taxon>
    </lineage>
</organism>
<comment type="similarity">
    <text evidence="1">Belongs to the glycosyl hydrolase 13 family.</text>
</comment>
<dbReference type="Proteomes" id="UP000621436">
    <property type="component" value="Unassembled WGS sequence"/>
</dbReference>
<dbReference type="Pfam" id="PF00128">
    <property type="entry name" value="Alpha-amylase"/>
    <property type="match status" value="1"/>
</dbReference>
<proteinExistence type="inferred from homology"/>
<dbReference type="EMBL" id="JADPIE010000004">
    <property type="protein sequence ID" value="MBF8437151.1"/>
    <property type="molecule type" value="Genomic_DNA"/>
</dbReference>
<dbReference type="Pfam" id="PF02922">
    <property type="entry name" value="CBM_48"/>
    <property type="match status" value="1"/>
</dbReference>
<dbReference type="Gene3D" id="3.20.20.80">
    <property type="entry name" value="Glycosidases"/>
    <property type="match status" value="1"/>
</dbReference>
<dbReference type="NCBIfam" id="TIGR02104">
    <property type="entry name" value="pulA_typeI"/>
    <property type="match status" value="1"/>
</dbReference>
<keyword evidence="3" id="KW-0326">Glycosidase</keyword>
<dbReference type="CDD" id="cd11341">
    <property type="entry name" value="AmyAc_Pullulanase_LD-like"/>
    <property type="match status" value="1"/>
</dbReference>